<evidence type="ECO:0000313" key="4">
    <source>
        <dbReference type="Proteomes" id="UP001363010"/>
    </source>
</evidence>
<dbReference type="SUPFAM" id="SSF53756">
    <property type="entry name" value="UDP-Glycosyltransferase/glycogen phosphorylase"/>
    <property type="match status" value="1"/>
</dbReference>
<proteinExistence type="predicted"/>
<dbReference type="RefSeq" id="WP_340366325.1">
    <property type="nucleotide sequence ID" value="NZ_JBBKZV010000021.1"/>
</dbReference>
<keyword evidence="4" id="KW-1185">Reference proteome</keyword>
<sequence>MARFAFLTWDGAGNQPPAVGMAQALIERGHRVVFAGYGSQQAYFAARDLRLVLLRGAAGRWQQLSLPEMFGVKVRATWAAAEHLLDVPSLLSEERPDAVVVDCMMFGALAALESADVPTMVLVHSAPGALFPPGGAFEARLLDAVNGVRDAAGRPPLESLWDAWRPFPTICTTVRELDPLGASIPPSFDYVGPIAERETKSAWHSPWDADDRRPLVLVSFSTGPYWDQRSRIERTLLALANRPYRVLVTPGKADVSGMATVANASFSVGLSHSLVLPFAAITVTHAGHGTVAASLLHGVPLVCLPNQAGDQPALGAQVQALGAGLSLDGETATPYAIAHAVELVLSRPSHVASARALASVIAKAPGVAAAVDRLESLGR</sequence>
<dbReference type="Gene3D" id="3.40.50.2000">
    <property type="entry name" value="Glycogen Phosphorylase B"/>
    <property type="match status" value="2"/>
</dbReference>
<comment type="caution">
    <text evidence="3">The sequence shown here is derived from an EMBL/GenBank/DDBJ whole genome shotgun (WGS) entry which is preliminary data.</text>
</comment>
<dbReference type="InterPro" id="IPR050426">
    <property type="entry name" value="Glycosyltransferase_28"/>
</dbReference>
<reference evidence="3 4" key="1">
    <citation type="submission" date="2024-03" db="EMBL/GenBank/DDBJ databases">
        <title>Novel species of the genus Variovorax.</title>
        <authorList>
            <person name="Liu Q."/>
            <person name="Xin Y.-H."/>
        </authorList>
    </citation>
    <scope>NUCLEOTIDE SEQUENCE [LARGE SCALE GENOMIC DNA]</scope>
    <source>
        <strain evidence="3 4">KACC 18501</strain>
    </source>
</reference>
<name>A0ABU8W5M5_9BURK</name>
<dbReference type="CDD" id="cd03784">
    <property type="entry name" value="GT1_Gtf-like"/>
    <property type="match status" value="1"/>
</dbReference>
<evidence type="ECO:0000259" key="1">
    <source>
        <dbReference type="Pfam" id="PF06722"/>
    </source>
</evidence>
<dbReference type="Proteomes" id="UP001363010">
    <property type="component" value="Unassembled WGS sequence"/>
</dbReference>
<feature type="domain" description="Glycosyltransferase subfamily 4-like N-terminal" evidence="2">
    <location>
        <begin position="20"/>
        <end position="146"/>
    </location>
</feature>
<protein>
    <submittedName>
        <fullName evidence="3">Glycosyltransferase</fullName>
    </submittedName>
</protein>
<feature type="domain" description="Erythromycin biosynthesis protein CIII-like C-terminal" evidence="1">
    <location>
        <begin position="275"/>
        <end position="376"/>
    </location>
</feature>
<dbReference type="PANTHER" id="PTHR48050:SF13">
    <property type="entry name" value="STEROL 3-BETA-GLUCOSYLTRANSFERASE UGT80A2"/>
    <property type="match status" value="1"/>
</dbReference>
<evidence type="ECO:0000313" key="3">
    <source>
        <dbReference type="EMBL" id="MEJ8825293.1"/>
    </source>
</evidence>
<dbReference type="EMBL" id="JBBKZV010000021">
    <property type="protein sequence ID" value="MEJ8825293.1"/>
    <property type="molecule type" value="Genomic_DNA"/>
</dbReference>
<evidence type="ECO:0000259" key="2">
    <source>
        <dbReference type="Pfam" id="PF13579"/>
    </source>
</evidence>
<dbReference type="InterPro" id="IPR010610">
    <property type="entry name" value="EryCIII-like_C"/>
</dbReference>
<dbReference type="InterPro" id="IPR002213">
    <property type="entry name" value="UDP_glucos_trans"/>
</dbReference>
<dbReference type="Pfam" id="PF13579">
    <property type="entry name" value="Glyco_trans_4_4"/>
    <property type="match status" value="1"/>
</dbReference>
<dbReference type="Pfam" id="PF06722">
    <property type="entry name" value="EryCIII-like_C"/>
    <property type="match status" value="1"/>
</dbReference>
<organism evidence="3 4">
    <name type="scientific">Variovorax humicola</name>
    <dbReference type="NCBI Taxonomy" id="1769758"/>
    <lineage>
        <taxon>Bacteria</taxon>
        <taxon>Pseudomonadati</taxon>
        <taxon>Pseudomonadota</taxon>
        <taxon>Betaproteobacteria</taxon>
        <taxon>Burkholderiales</taxon>
        <taxon>Comamonadaceae</taxon>
        <taxon>Variovorax</taxon>
    </lineage>
</organism>
<dbReference type="PANTHER" id="PTHR48050">
    <property type="entry name" value="STEROL 3-BETA-GLUCOSYLTRANSFERASE"/>
    <property type="match status" value="1"/>
</dbReference>
<accession>A0ABU8W5M5</accession>
<dbReference type="InterPro" id="IPR028098">
    <property type="entry name" value="Glyco_trans_4-like_N"/>
</dbReference>
<gene>
    <name evidence="3" type="ORF">WKW80_25250</name>
</gene>